<organism evidence="1 2">
    <name type="scientific">Emticicia aquatilis</name>
    <dbReference type="NCBI Taxonomy" id="1537369"/>
    <lineage>
        <taxon>Bacteria</taxon>
        <taxon>Pseudomonadati</taxon>
        <taxon>Bacteroidota</taxon>
        <taxon>Cytophagia</taxon>
        <taxon>Cytophagales</taxon>
        <taxon>Leadbetterellaceae</taxon>
        <taxon>Emticicia</taxon>
    </lineage>
</organism>
<sequence>MIGACKTDTVILLDVWHDVWVQVAVYVVVCVGETVMVEVVAPVDQLNNPTLQVAVRVVDGLLEQIVGAVDGEIVGAGGGVQVENLII</sequence>
<protein>
    <submittedName>
        <fullName evidence="1">Uncharacterized protein</fullName>
    </submittedName>
</protein>
<gene>
    <name evidence="1" type="ORF">GCM10011514_22070</name>
</gene>
<name>A0A917DPU6_9BACT</name>
<comment type="caution">
    <text evidence="1">The sequence shown here is derived from an EMBL/GenBank/DDBJ whole genome shotgun (WGS) entry which is preliminary data.</text>
</comment>
<keyword evidence="2" id="KW-1185">Reference proteome</keyword>
<dbReference type="AlphaFoldDB" id="A0A917DPU6"/>
<reference evidence="1" key="2">
    <citation type="submission" date="2020-09" db="EMBL/GenBank/DDBJ databases">
        <authorList>
            <person name="Sun Q."/>
            <person name="Zhou Y."/>
        </authorList>
    </citation>
    <scope>NUCLEOTIDE SEQUENCE</scope>
    <source>
        <strain evidence="1">CGMCC 1.15958</strain>
    </source>
</reference>
<evidence type="ECO:0000313" key="1">
    <source>
        <dbReference type="EMBL" id="GGD57561.1"/>
    </source>
</evidence>
<dbReference type="Proteomes" id="UP000609064">
    <property type="component" value="Unassembled WGS sequence"/>
</dbReference>
<evidence type="ECO:0000313" key="2">
    <source>
        <dbReference type="Proteomes" id="UP000609064"/>
    </source>
</evidence>
<accession>A0A917DPU6</accession>
<dbReference type="EMBL" id="BMKK01000004">
    <property type="protein sequence ID" value="GGD57561.1"/>
    <property type="molecule type" value="Genomic_DNA"/>
</dbReference>
<proteinExistence type="predicted"/>
<reference evidence="1" key="1">
    <citation type="journal article" date="2014" name="Int. J. Syst. Evol. Microbiol.">
        <title>Complete genome sequence of Corynebacterium casei LMG S-19264T (=DSM 44701T), isolated from a smear-ripened cheese.</title>
        <authorList>
            <consortium name="US DOE Joint Genome Institute (JGI-PGF)"/>
            <person name="Walter F."/>
            <person name="Albersmeier A."/>
            <person name="Kalinowski J."/>
            <person name="Ruckert C."/>
        </authorList>
    </citation>
    <scope>NUCLEOTIDE SEQUENCE</scope>
    <source>
        <strain evidence="1">CGMCC 1.15958</strain>
    </source>
</reference>